<dbReference type="SUPFAM" id="SSF48403">
    <property type="entry name" value="Ankyrin repeat"/>
    <property type="match status" value="4"/>
</dbReference>
<dbReference type="InterPro" id="IPR054471">
    <property type="entry name" value="GPIID_WHD"/>
</dbReference>
<evidence type="ECO:0000259" key="7">
    <source>
        <dbReference type="Pfam" id="PF24809"/>
    </source>
</evidence>
<feature type="repeat" description="ANK" evidence="3">
    <location>
        <begin position="979"/>
        <end position="1011"/>
    </location>
</feature>
<dbReference type="Gene3D" id="1.25.40.20">
    <property type="entry name" value="Ankyrin repeat-containing domain"/>
    <property type="match status" value="4"/>
</dbReference>
<dbReference type="OrthoDB" id="4314258at2759"/>
<evidence type="ECO:0000256" key="5">
    <source>
        <dbReference type="SAM" id="MobiDB-lite"/>
    </source>
</evidence>
<reference evidence="9" key="2">
    <citation type="journal article" date="2023" name="IMA Fungus">
        <title>Comparative genomic study of the Penicillium genus elucidates a diverse pangenome and 15 lateral gene transfer events.</title>
        <authorList>
            <person name="Petersen C."/>
            <person name="Sorensen T."/>
            <person name="Nielsen M.R."/>
            <person name="Sondergaard T.E."/>
            <person name="Sorensen J.L."/>
            <person name="Fitzpatrick D.A."/>
            <person name="Frisvad J.C."/>
            <person name="Nielsen K.L."/>
        </authorList>
    </citation>
    <scope>NUCLEOTIDE SEQUENCE</scope>
    <source>
        <strain evidence="9">IBT 30069</strain>
    </source>
</reference>
<feature type="repeat" description="ANK" evidence="3">
    <location>
        <begin position="1254"/>
        <end position="1286"/>
    </location>
</feature>
<dbReference type="InterPro" id="IPR051165">
    <property type="entry name" value="Multifunctional_ANK_Repeat"/>
</dbReference>
<dbReference type="PROSITE" id="PS50088">
    <property type="entry name" value="ANK_REPEAT"/>
    <property type="match status" value="15"/>
</dbReference>
<proteinExistence type="predicted"/>
<evidence type="ECO:0000259" key="6">
    <source>
        <dbReference type="Pfam" id="PF22939"/>
    </source>
</evidence>
<organism evidence="9 10">
    <name type="scientific">Penicillium angulare</name>
    <dbReference type="NCBI Taxonomy" id="116970"/>
    <lineage>
        <taxon>Eukaryota</taxon>
        <taxon>Fungi</taxon>
        <taxon>Dikarya</taxon>
        <taxon>Ascomycota</taxon>
        <taxon>Pezizomycotina</taxon>
        <taxon>Eurotiomycetes</taxon>
        <taxon>Eurotiomycetidae</taxon>
        <taxon>Eurotiales</taxon>
        <taxon>Aspergillaceae</taxon>
        <taxon>Penicillium</taxon>
    </lineage>
</organism>
<reference evidence="9" key="1">
    <citation type="submission" date="2022-11" db="EMBL/GenBank/DDBJ databases">
        <authorList>
            <person name="Petersen C."/>
        </authorList>
    </citation>
    <scope>NUCLEOTIDE SEQUENCE</scope>
    <source>
        <strain evidence="9">IBT 30069</strain>
    </source>
</reference>
<dbReference type="SMART" id="SM00248">
    <property type="entry name" value="ANK"/>
    <property type="match status" value="30"/>
</dbReference>
<dbReference type="Pfam" id="PF24883">
    <property type="entry name" value="NPHP3_N"/>
    <property type="match status" value="1"/>
</dbReference>
<sequence>MKDPSKDSTLDDECHDAIRKFIEDLSKDETSLFEATTQSQQLIDDLKNVDERSKSSISRKIAPKLSAFVAGVEQFGGALDVIAGSVSLMSPIWASVRVVLKIAGDYGEYFDKISDMLEEIGYILSCLRRYPRLYPDNEILRDSMVDIFQSIIQFCSKARDVFHQGKKYQSGLRALNPVGLHAAWKLIWKPFKMQFGSIVDQIRSCMVKIDHEVDVAEKELASKERTKADHERQLQTSRWDAMESHQKTVAQFIDQQRIDIMTHWLSPVNAASNHNSATKLRYKGTGLWFLDGLKFKDLVALHNAFLWLYAIPGAGKTILASTVIEWLREHKQSSTVGLAYFYCDYKDKQKQSPTRILSTLLSMLASRNDEVFERIQEFFEKQLKENPAYTPEFDELLNNFSHFLGDSFEEIYIVVDALDESEDRECVACALKTISETCQYSNIFVTSRHEIDIARTYEGLPSTTIEATDVAGDIDLYVTAEVTAKIKARKLKLRDPALADVICETLIKGAQGMFQWVKCQIDQLCKLRNDKAVRNALDDLPKTLHDTYIRILQKVEAENSEDVEMVHRLLKWLVRGVRNLTLEELAECVSINLSEPEDSFDFDAVFTDAEDVLELCGSLVTLTSDGFVSLAHYTVKEFLESSSIKDTMPQFWIGNSDVHTELASVCLAYLTYDDFSGTEDNSGEALVQTFNEYKFLPYAVQAWGFHAHLSDISEDLFDLTMRLLESGEKIGSSYSAWRHIYFYQQKIPRYRLNTPRSSPLYFASLFGLPQAVSALLEAYPDADEEEPMRASAHAGHDEVLKVFLDTRPSIETSILEKCLCIAANHGHERVAQLLLEKGTNPNSRAGHNGSPLQIASLNGRHHVVTLLLDHNADMNVFNQRYGTPLAAAAEKGHLQTFKILLDRGANVNGRGGWYAYPLVSAIVGRNMQIIDTLIQRGADVNALGGRHGCALMAASSMGMLDLIRSLVSHGARVNDENDKGTDGLYAASMAGQLDAVKLLLELGADVNAKGGKHRNALNAASAEGHIKIVECLLDAGAEVDFFDVHYGNSVQIAAYSGHTDVVRVLAEAGVDVNADGGDRGTALVSAAQNGHVEMIQLLCEVGVPIGDTVDMSDAIMVAASKGHIDAVRTLIEMGAALDDCSTMATYPCCTPLEAAASKGRIEMVRLLLELGADVNFMSKKKYGTPLIAASYGGESSTAVAVAELLIDAGADINATARTADKVFCALMGALTHENYDLCVALLERGANVNISYRSYPTPLRKAMTCSDDKFVELLLNHGANINLGSDSTEEQSDDGSDDDTDDSSDEDSDDSSDDDSDKESDDESDDGCVTALQTAVYHGSNEMVRKLIERGAHLSVDIEDAKFFSALQVASFRGDLDKIHILLDAGSDVNQSGGTHGTCLQAAAYKGHLEAVKALIDAGAEVNESQLGSNGSALVAAIDGQEEGNLEIIKLLLERGADVNLPVGPDYEYPLTAASFFDLVDTMEVLIEAGANVNNNGGMYGTALQAAASWGKEDACVVLLGHGADPDIVGGRYGTALQAAYTEGYYVVIDELFNAGASVNIQCGQYGSALGAAIGASCATLVSNLLRYHGANPNAPIRKYGWPLQESIIFRTGIDSTMEILLDVGADVNARGGVYGSALICAAAHGEEETILTLLNAGANVNLEGNRSYPSAVHGAIKNGHLAILKLLVEKGADLSSMNDRYSSPVELAARKLDFSIFSYLLKRGADINPTGKGKYHNALQAASVSGNKAVIKALLRHGFDINTIGGKFGTALTAAILHGNLDIAELLLKRGINPNGPGGVYSGALQAAAATGSLTGTLLLLRHGADIHKIGGKYHTVLQAAAVSGNSDLLHLLLERGAKVEVLGGHYFSALHAAALVSWPDGCETLMKNGAEWSLVDRKLNHIADWRYETATGNLEDCRERQEQGWPDSDSEWEDDNENSEDDDDDDDEGGRKKKTRRRRRI</sequence>
<accession>A0A9W9K5F2</accession>
<feature type="repeat" description="ANK" evidence="3">
    <location>
        <begin position="847"/>
        <end position="879"/>
    </location>
</feature>
<feature type="repeat" description="ANK" evidence="3">
    <location>
        <begin position="1834"/>
        <end position="1866"/>
    </location>
</feature>
<evidence type="ECO:0000313" key="10">
    <source>
        <dbReference type="Proteomes" id="UP001149165"/>
    </source>
</evidence>
<feature type="compositionally biased region" description="Acidic residues" evidence="5">
    <location>
        <begin position="1287"/>
        <end position="1326"/>
    </location>
</feature>
<dbReference type="Gene3D" id="3.40.50.300">
    <property type="entry name" value="P-loop containing nucleotide triphosphate hydrolases"/>
    <property type="match status" value="1"/>
</dbReference>
<name>A0A9W9K5F2_9EURO</name>
<evidence type="ECO:0008006" key="11">
    <source>
        <dbReference type="Google" id="ProtNLM"/>
    </source>
</evidence>
<feature type="repeat" description="ANK" evidence="3">
    <location>
        <begin position="1395"/>
        <end position="1427"/>
    </location>
</feature>
<dbReference type="Pfam" id="PF24809">
    <property type="entry name" value="DUF7708"/>
    <property type="match status" value="1"/>
</dbReference>
<keyword evidence="1" id="KW-0677">Repeat</keyword>
<feature type="domain" description="Nephrocystin 3-like N-terminal" evidence="8">
    <location>
        <begin position="284"/>
        <end position="448"/>
    </location>
</feature>
<protein>
    <recommendedName>
        <fullName evidence="11">NACHT domain-containing protein</fullName>
    </recommendedName>
</protein>
<evidence type="ECO:0000259" key="8">
    <source>
        <dbReference type="Pfam" id="PF24883"/>
    </source>
</evidence>
<feature type="repeat" description="ANK" evidence="3">
    <location>
        <begin position="1701"/>
        <end position="1733"/>
    </location>
</feature>
<feature type="repeat" description="ANK" evidence="3">
    <location>
        <begin position="1110"/>
        <end position="1142"/>
    </location>
</feature>
<comment type="caution">
    <text evidence="9">The sequence shown here is derived from an EMBL/GenBank/DDBJ whole genome shotgun (WGS) entry which is preliminary data.</text>
</comment>
<dbReference type="InterPro" id="IPR056884">
    <property type="entry name" value="NPHP3-like_N"/>
</dbReference>
<feature type="repeat" description="ANK" evidence="3">
    <location>
        <begin position="1045"/>
        <end position="1077"/>
    </location>
</feature>
<feature type="coiled-coil region" evidence="4">
    <location>
        <begin position="206"/>
        <end position="233"/>
    </location>
</feature>
<gene>
    <name evidence="9" type="ORF">N7456_009117</name>
</gene>
<dbReference type="InterPro" id="IPR056125">
    <property type="entry name" value="DUF7708"/>
</dbReference>
<feature type="compositionally biased region" description="Acidic residues" evidence="5">
    <location>
        <begin position="1930"/>
        <end position="1950"/>
    </location>
</feature>
<feature type="repeat" description="ANK" evidence="3">
    <location>
        <begin position="1181"/>
        <end position="1217"/>
    </location>
</feature>
<feature type="repeat" description="ANK" evidence="3">
    <location>
        <begin position="1668"/>
        <end position="1700"/>
    </location>
</feature>
<evidence type="ECO:0000256" key="4">
    <source>
        <dbReference type="SAM" id="Coils"/>
    </source>
</evidence>
<feature type="repeat" description="ANK" evidence="3">
    <location>
        <begin position="1362"/>
        <end position="1394"/>
    </location>
</feature>
<feature type="compositionally biased region" description="Basic residues" evidence="5">
    <location>
        <begin position="1953"/>
        <end position="1963"/>
    </location>
</feature>
<dbReference type="EMBL" id="JAPQKH010000006">
    <property type="protein sequence ID" value="KAJ5093256.1"/>
    <property type="molecule type" value="Genomic_DNA"/>
</dbReference>
<evidence type="ECO:0000313" key="9">
    <source>
        <dbReference type="EMBL" id="KAJ5093256.1"/>
    </source>
</evidence>
<dbReference type="Pfam" id="PF22939">
    <property type="entry name" value="WHD_GPIID"/>
    <property type="match status" value="1"/>
</dbReference>
<evidence type="ECO:0000256" key="1">
    <source>
        <dbReference type="ARBA" id="ARBA00022737"/>
    </source>
</evidence>
<feature type="region of interest" description="Disordered" evidence="5">
    <location>
        <begin position="1918"/>
        <end position="1963"/>
    </location>
</feature>
<dbReference type="Proteomes" id="UP001149165">
    <property type="component" value="Unassembled WGS sequence"/>
</dbReference>
<keyword evidence="2 3" id="KW-0040">ANK repeat</keyword>
<keyword evidence="4" id="KW-0175">Coiled coil</keyword>
<dbReference type="Pfam" id="PF12796">
    <property type="entry name" value="Ank_2"/>
    <property type="match status" value="6"/>
</dbReference>
<evidence type="ECO:0000256" key="2">
    <source>
        <dbReference type="ARBA" id="ARBA00023043"/>
    </source>
</evidence>
<dbReference type="InterPro" id="IPR002110">
    <property type="entry name" value="Ankyrin_rpt"/>
</dbReference>
<dbReference type="InterPro" id="IPR027417">
    <property type="entry name" value="P-loop_NTPase"/>
</dbReference>
<feature type="domain" description="GPI inositol-deacylase winged helix" evidence="6">
    <location>
        <begin position="565"/>
        <end position="643"/>
    </location>
</feature>
<evidence type="ECO:0000256" key="3">
    <source>
        <dbReference type="PROSITE-ProRule" id="PRU00023"/>
    </source>
</evidence>
<feature type="region of interest" description="Disordered" evidence="5">
    <location>
        <begin position="1282"/>
        <end position="1328"/>
    </location>
</feature>
<dbReference type="PROSITE" id="PS50297">
    <property type="entry name" value="ANK_REP_REGION"/>
    <property type="match status" value="8"/>
</dbReference>
<dbReference type="Pfam" id="PF00023">
    <property type="entry name" value="Ank"/>
    <property type="match status" value="1"/>
</dbReference>
<feature type="domain" description="DUF7708" evidence="7">
    <location>
        <begin position="65"/>
        <end position="218"/>
    </location>
</feature>
<dbReference type="SUPFAM" id="SSF52540">
    <property type="entry name" value="P-loop containing nucleoside triphosphate hydrolases"/>
    <property type="match status" value="1"/>
</dbReference>
<feature type="repeat" description="ANK" evidence="3">
    <location>
        <begin position="1012"/>
        <end position="1044"/>
    </location>
</feature>
<dbReference type="InterPro" id="IPR036770">
    <property type="entry name" value="Ankyrin_rpt-contain_sf"/>
</dbReference>
<keyword evidence="10" id="KW-1185">Reference proteome</keyword>
<feature type="repeat" description="ANK" evidence="3">
    <location>
        <begin position="1330"/>
        <end position="1359"/>
    </location>
</feature>
<feature type="repeat" description="ANK" evidence="3">
    <location>
        <begin position="880"/>
        <end position="912"/>
    </location>
</feature>
<feature type="repeat" description="ANK" evidence="3">
    <location>
        <begin position="1150"/>
        <end position="1179"/>
    </location>
</feature>
<dbReference type="PANTHER" id="PTHR24123">
    <property type="entry name" value="ANKYRIN REPEAT-CONTAINING"/>
    <property type="match status" value="1"/>
</dbReference>
<dbReference type="PANTHER" id="PTHR24123:SF33">
    <property type="entry name" value="PROTEIN HOS4"/>
    <property type="match status" value="1"/>
</dbReference>